<reference evidence="2 3" key="9">
    <citation type="journal article" date="1994" name="J. Gen. Virol.">
        <title>Insect iridescent virus type 6 encodes a polypeptide related to the largest subunit of eukaryotic RNA polymerase II.</title>
        <authorList>
            <person name="Schnitzler P."/>
            <person name="Sonntag K.C."/>
            <person name="Muller M."/>
            <person name="Janssen W."/>
            <person name="Bugert J.J."/>
            <person name="Koonin E.V."/>
            <person name="Darai G."/>
        </authorList>
    </citation>
    <scope>NUCLEOTIDE SEQUENCE [LARGE SCALE GENOMIC DNA]</scope>
</reference>
<reference evidence="2 3" key="6">
    <citation type="journal article" date="1992" name="Virus Genes">
        <title>Characterization of the third origin of DNA replication of the genome of insect iridescent virus type 6.</title>
        <authorList>
            <person name="Sonntag K.C."/>
            <person name="Darai G."/>
        </authorList>
    </citation>
    <scope>NUCLEOTIDE SEQUENCE [LARGE SCALE GENOMIC DNA]</scope>
</reference>
<reference evidence="2 3" key="10">
    <citation type="journal article" date="1994" name="Nucleic Acids Res.">
        <title>Identification of genes encoding zinc finger proteins, non-histone chromosomal HMG protein homologue, and a putative GTP phosphohydrolase in the genome of Chilo iridescent virus.</title>
        <authorList>
            <person name="Schnitzler P."/>
            <person name="Hug M."/>
            <person name="Handermann M."/>
            <person name="Janssen W."/>
            <person name="Koonin E.V."/>
            <person name="Delius H."/>
            <person name="Darai C."/>
        </authorList>
    </citation>
    <scope>NUCLEOTIDE SEQUENCE [LARGE SCALE GENOMIC DNA]</scope>
</reference>
<sequence>MQNLLFQYQKMLCIYLHRLLLFFHTFLCHTFLCHTFNLLNYYFKLFILSYFES</sequence>
<keyword evidence="1" id="KW-0812">Transmembrane</keyword>
<evidence type="ECO:0000313" key="3">
    <source>
        <dbReference type="Proteomes" id="UP000001359"/>
    </source>
</evidence>
<name>Q91FZ0_IIV6</name>
<accession>Q91FZ0</accession>
<reference evidence="2 3" key="11">
    <citation type="journal article" date="1994" name="Virus Genes">
        <title>Chilo iridescent virus encodes a putative helicase belonging to a distinct family within the "DEAD/H" superfamily: implications for the evolution of large DNA viruses.</title>
        <authorList>
            <person name="Sonntag K.C."/>
            <person name="Schnitzler P."/>
            <person name="Koonin E.V."/>
            <person name="Darai G."/>
        </authorList>
    </citation>
    <scope>NUCLEOTIDE SEQUENCE [LARGE SCALE GENOMIC DNA]</scope>
</reference>
<reference evidence="2 3" key="3">
    <citation type="journal article" date="1987" name="Virology">
        <title>Molecular cloning and physical mapping of the genome of insect iridescent virus type 6: further evidence for circular permutation of the viral genome.</title>
        <authorList>
            <person name="Schnitzler P."/>
            <person name="Soltau J.B."/>
            <person name="Fischer M."/>
            <person name="Reisner H."/>
            <person name="Scholz J."/>
            <person name="Delius H."/>
            <person name="Darai G."/>
        </authorList>
    </citation>
    <scope>NUCLEOTIDE SEQUENCE [LARGE SCALE GENOMIC DNA]</scope>
</reference>
<reference evidence="2 3" key="1">
    <citation type="journal article" date="1984" name="J. Virol.">
        <title>DNA analysis of insect iridescent virus 6: evidence for circular permutation and terminal redundancy.</title>
        <authorList>
            <person name="Delius H."/>
            <person name="Darai G."/>
            <person name="Fluegel R.M."/>
        </authorList>
    </citation>
    <scope>NUCLEOTIDE SEQUENCE [LARGE SCALE GENOMIC DNA]</scope>
</reference>
<reference evidence="2 3" key="2">
    <citation type="journal article" date="1986" name="Med. Microbiol. Immunol.">
        <title>Insect iridescent virus type 6 induced toxic degenerative hepatitis in mice.</title>
        <authorList>
            <person name="Lorbacher de Ruiz H."/>
            <person name="Gelderblom H."/>
            <person name="Hofmann W."/>
            <person name="Darai G."/>
        </authorList>
    </citation>
    <scope>NUCLEOTIDE SEQUENCE [LARGE SCALE GENOMIC DNA]</scope>
</reference>
<organismHost>
    <name type="scientific">Gryllus bimaculatus</name>
    <name type="common">Two-spotted cricket</name>
    <dbReference type="NCBI Taxonomy" id="6999"/>
</organismHost>
<organismHost>
    <name type="scientific">Chilo suppressalis</name>
    <name type="common">Asiatic rice borer moth</name>
    <dbReference type="NCBI Taxonomy" id="168631"/>
</organismHost>
<organismHost>
    <name type="scientific">Spodoptera frugiperda</name>
    <name type="common">Fall armyworm</name>
    <dbReference type="NCBI Taxonomy" id="7108"/>
</organismHost>
<evidence type="ECO:0000313" key="2">
    <source>
        <dbReference type="EMBL" id="AAK82042.1"/>
    </source>
</evidence>
<reference evidence="2 3" key="13">
    <citation type="journal article" date="1998" name="Virus Genes">
        <title>Identification of a thymidylate synthase gene within the genome of Chilo iridescent virus.</title>
        <authorList>
            <person name="Muller K."/>
            <person name="Tidona C.A."/>
            <person name="Bahr U."/>
            <person name="Darai G."/>
        </authorList>
    </citation>
    <scope>NUCLEOTIDE SEQUENCE [LARGE SCALE GENOMIC DNA]</scope>
</reference>
<organismHost>
    <name type="scientific">Gryllus campestris</name>
    <dbReference type="NCBI Taxonomy" id="58607"/>
</organismHost>
<dbReference type="RefSeq" id="NP_149634.1">
    <property type="nucleotide sequence ID" value="NC_003038.1"/>
</dbReference>
<reference evidence="2 3" key="4">
    <citation type="journal article" date="1988" name="Virology">
        <title>Identification and characterization of the repetitive DNA element in the genome of insect iridescent virus type 6.</title>
        <authorList>
            <person name="Fischer M."/>
            <person name="Schnitzler P."/>
            <person name="Delius H."/>
            <person name="Darai G."/>
        </authorList>
    </citation>
    <scope>NUCLEOTIDE SEQUENCE [LARGE SCALE GENOMIC DNA]</scope>
</reference>
<dbReference type="EMBL" id="AF303741">
    <property type="protein sequence ID" value="AAK82042.1"/>
    <property type="molecule type" value="Genomic_DNA"/>
</dbReference>
<keyword evidence="1" id="KW-0472">Membrane</keyword>
<reference evidence="2 3" key="8">
    <citation type="journal article" date="1994" name="Intervirology">
        <title>Identification of the primary structure and the coding capacity of the genome of insect iridescent virus type 6 between the genome coordinates 0.310 and 0.347 (7990 bp).</title>
        <authorList>
            <person name="Sonntag K.C."/>
            <person name="Schnitzler P."/>
            <person name="Janssen W."/>
            <person name="Darai G."/>
        </authorList>
    </citation>
    <scope>NUCLEOTIDE SEQUENCE [LARGE SCALE GENOMIC DNA]</scope>
</reference>
<dbReference type="KEGG" id="vg:1733377"/>
<proteinExistence type="predicted"/>
<reference evidence="2 3" key="12">
    <citation type="journal article" date="1997" name="Virus Genes">
        <title>The DNA sequence of Chilo iridescent virus between the genome coordinates 0.101 and 0.391; similarities in coding strategy between insect and vertebrate iridoviruses.</title>
        <authorList>
            <person name="Bahr U."/>
            <person name="Tidona C.A."/>
            <person name="Darai G."/>
        </authorList>
    </citation>
    <scope>NUCLEOTIDE SEQUENCE [LARGE SCALE GENOMIC DNA]</scope>
</reference>
<organism evidence="2 3">
    <name type="scientific">Invertebrate iridescent virus 6</name>
    <name type="common">IIV-6</name>
    <name type="synonym">Chilo iridescent virus</name>
    <dbReference type="NCBI Taxonomy" id="176652"/>
    <lineage>
        <taxon>Viruses</taxon>
        <taxon>Varidnaviria</taxon>
        <taxon>Bamfordvirae</taxon>
        <taxon>Nucleocytoviricota</taxon>
        <taxon>Megaviricetes</taxon>
        <taxon>Pimascovirales</taxon>
        <taxon>Pimascovirales incertae sedis</taxon>
        <taxon>Iridoviridae</taxon>
        <taxon>Betairidovirinae</taxon>
        <taxon>Iridovirus</taxon>
        <taxon>Iridovirus chilo1</taxon>
    </lineage>
</organism>
<organismHost>
    <name type="scientific">Acheta domesticus</name>
    <name type="common">House cricket</name>
    <dbReference type="NCBI Taxonomy" id="6997"/>
</organismHost>
<reference evidence="2 3" key="15">
    <citation type="journal article" date="2001" name="Virology">
        <title>Analysis of the first complete DNA sequence of an invertebrate iridovirus: coding strategy of the genome of Chilo iridescent virus.</title>
        <authorList>
            <person name="Jakob N.J."/>
            <person name="Muller K."/>
            <person name="Bahr U."/>
            <person name="Darai G."/>
        </authorList>
    </citation>
    <scope>NUCLEOTIDE SEQUENCE [LARGE SCALE GENOMIC DNA]</scope>
</reference>
<dbReference type="Proteomes" id="UP000001359">
    <property type="component" value="Segment"/>
</dbReference>
<protein>
    <submittedName>
        <fullName evidence="2">171R</fullName>
    </submittedName>
</protein>
<dbReference type="GeneID" id="1733377"/>
<keyword evidence="1" id="KW-1133">Transmembrane helix</keyword>
<evidence type="ECO:0000256" key="1">
    <source>
        <dbReference type="SAM" id="Phobius"/>
    </source>
</evidence>
<keyword evidence="3" id="KW-1185">Reference proteome</keyword>
<reference evidence="2 3" key="7">
    <citation type="journal article" date="1993" name="J. Gen. Virol.">
        <title>Identification of the gene encoding the major capsid protein of insect iridescent virus type 6 by polymerase chain reaction.</title>
        <authorList>
            <person name="Stohwasser R."/>
            <person name="Raab K."/>
            <person name="Schnitzler P."/>
            <person name="Janssen W."/>
            <person name="Darai G."/>
        </authorList>
    </citation>
    <scope>NUCLEOTIDE SEQUENCE [LARGE SCALE GENOMIC DNA]</scope>
</reference>
<reference evidence="2 3" key="14">
    <citation type="journal article" date="1999" name="Virus Genes">
        <title>Identification of a gene cluster within the genome of Chilo iridescent virus encoding enzymes involved in viral DNA replication and processing.</title>
        <authorList>
            <person name="Muller K."/>
            <person name="Tidona C.A."/>
            <person name="Darai G."/>
        </authorList>
    </citation>
    <scope>NUCLEOTIDE SEQUENCE [LARGE SCALE GENOMIC DNA]</scope>
</reference>
<reference evidence="2 3" key="5">
    <citation type="journal article" date="1992" name="Virus Genes">
        <title>Identification and mapping of origins of DNA replication within the DNA sequences of the genome of insect iridescent virus type 6.</title>
        <authorList>
            <person name="Handermann M."/>
            <person name="Schnitzler P."/>
            <person name="Rosen-Wolff A."/>
            <person name="Raab K."/>
            <person name="Sonntag K.C."/>
            <person name="Darai G."/>
        </authorList>
    </citation>
    <scope>NUCLEOTIDE SEQUENCE [LARGE SCALE GENOMIC DNA]</scope>
</reference>
<feature type="transmembrane region" description="Helical" evidence="1">
    <location>
        <begin position="21"/>
        <end position="43"/>
    </location>
</feature>